<comment type="caution">
    <text evidence="1">The sequence shown here is derived from an EMBL/GenBank/DDBJ whole genome shotgun (WGS) entry which is preliminary data.</text>
</comment>
<dbReference type="Proteomes" id="UP000019140">
    <property type="component" value="Unassembled WGS sequence"/>
</dbReference>
<evidence type="ECO:0008006" key="3">
    <source>
        <dbReference type="Google" id="ProtNLM"/>
    </source>
</evidence>
<reference evidence="1 2" key="1">
    <citation type="journal article" date="2014" name="Nature">
        <title>An environmental bacterial taxon with a large and distinct metabolic repertoire.</title>
        <authorList>
            <person name="Wilson M.C."/>
            <person name="Mori T."/>
            <person name="Ruckert C."/>
            <person name="Uria A.R."/>
            <person name="Helf M.J."/>
            <person name="Takada K."/>
            <person name="Gernert C."/>
            <person name="Steffens U.A."/>
            <person name="Heycke N."/>
            <person name="Schmitt S."/>
            <person name="Rinke C."/>
            <person name="Helfrich E.J."/>
            <person name="Brachmann A.O."/>
            <person name="Gurgui C."/>
            <person name="Wakimoto T."/>
            <person name="Kracht M."/>
            <person name="Crusemann M."/>
            <person name="Hentschel U."/>
            <person name="Abe I."/>
            <person name="Matsunaga S."/>
            <person name="Kalinowski J."/>
            <person name="Takeyama H."/>
            <person name="Piel J."/>
        </authorList>
    </citation>
    <scope>NUCLEOTIDE SEQUENCE [LARGE SCALE GENOMIC DNA]</scope>
    <source>
        <strain evidence="2">TSY2</strain>
    </source>
</reference>
<organism evidence="1 2">
    <name type="scientific">Candidatus Entotheonella gemina</name>
    <dbReference type="NCBI Taxonomy" id="1429439"/>
    <lineage>
        <taxon>Bacteria</taxon>
        <taxon>Pseudomonadati</taxon>
        <taxon>Nitrospinota/Tectimicrobiota group</taxon>
        <taxon>Candidatus Tectimicrobiota</taxon>
        <taxon>Candidatus Entotheonellia</taxon>
        <taxon>Candidatus Entotheonellales</taxon>
        <taxon>Candidatus Entotheonellaceae</taxon>
        <taxon>Candidatus Entotheonella</taxon>
    </lineage>
</organism>
<keyword evidence="2" id="KW-1185">Reference proteome</keyword>
<evidence type="ECO:0000313" key="1">
    <source>
        <dbReference type="EMBL" id="ETX07426.1"/>
    </source>
</evidence>
<dbReference type="SUPFAM" id="SSF47413">
    <property type="entry name" value="lambda repressor-like DNA-binding domains"/>
    <property type="match status" value="1"/>
</dbReference>
<dbReference type="AlphaFoldDB" id="W4MBZ0"/>
<name>W4MBZ0_9BACT</name>
<dbReference type="InterPro" id="IPR010982">
    <property type="entry name" value="Lambda_DNA-bd_dom_sf"/>
</dbReference>
<dbReference type="HOGENOM" id="CLU_2732508_0_0_7"/>
<protein>
    <recommendedName>
        <fullName evidence="3">HTH cro/C1-type domain-containing protein</fullName>
    </recommendedName>
</protein>
<accession>W4MBZ0</accession>
<evidence type="ECO:0000313" key="2">
    <source>
        <dbReference type="Proteomes" id="UP000019140"/>
    </source>
</evidence>
<proteinExistence type="predicted"/>
<gene>
    <name evidence="1" type="ORF">ETSY2_11305</name>
</gene>
<dbReference type="GO" id="GO:0003677">
    <property type="term" value="F:DNA binding"/>
    <property type="evidence" value="ECO:0007669"/>
    <property type="project" value="InterPro"/>
</dbReference>
<dbReference type="EMBL" id="AZHX01000460">
    <property type="protein sequence ID" value="ETX07426.1"/>
    <property type="molecule type" value="Genomic_DNA"/>
</dbReference>
<sequence length="74" mass="8584">MAEGRRVLQWAHQHGYSVEWMAEQIGFSHRTLARALTQDLITPGIAEALYRRFGIRVRATSYPCDDDDNDWDDC</sequence>